<organism evidence="2 3">
    <name type="scientific">Pseudomonas fluorescens</name>
    <dbReference type="NCBI Taxonomy" id="294"/>
    <lineage>
        <taxon>Bacteria</taxon>
        <taxon>Pseudomonadati</taxon>
        <taxon>Pseudomonadota</taxon>
        <taxon>Gammaproteobacteria</taxon>
        <taxon>Pseudomonadales</taxon>
        <taxon>Pseudomonadaceae</taxon>
        <taxon>Pseudomonas</taxon>
    </lineage>
</organism>
<feature type="transmembrane region" description="Helical" evidence="1">
    <location>
        <begin position="90"/>
        <end position="114"/>
    </location>
</feature>
<reference evidence="3" key="1">
    <citation type="submission" date="2016-03" db="EMBL/GenBank/DDBJ databases">
        <authorList>
            <person name="Ray J."/>
            <person name="Price M."/>
            <person name="Deutschbauer A."/>
        </authorList>
    </citation>
    <scope>NUCLEOTIDE SEQUENCE [LARGE SCALE GENOMIC DNA]</scope>
    <source>
        <strain evidence="3">FW300-N1B4</strain>
    </source>
</reference>
<reference evidence="2 3" key="2">
    <citation type="journal article" date="2018" name="Nature">
        <title>Mutant phenotypes for thousands of bacterial genes of unknown function.</title>
        <authorList>
            <person name="Price M.N."/>
            <person name="Wetmore K.M."/>
            <person name="Waters R.J."/>
            <person name="Callaghan M."/>
            <person name="Ray J."/>
            <person name="Liu H."/>
            <person name="Kuehl J.V."/>
            <person name="Melnyk R.A."/>
            <person name="Lamson J.S."/>
            <person name="Suh Y."/>
            <person name="Carlson H.K."/>
            <person name="Esquivel Z."/>
            <person name="Sadeeshkumar H."/>
            <person name="Chakraborty R."/>
            <person name="Zane G.M."/>
            <person name="Rubin B.E."/>
            <person name="Wall J.D."/>
            <person name="Visel A."/>
            <person name="Bristow J."/>
            <person name="Blow M.J."/>
            <person name="Arkin A.P."/>
            <person name="Deutschbauer A.M."/>
        </authorList>
    </citation>
    <scope>NUCLEOTIDE SEQUENCE [LARGE SCALE GENOMIC DNA]</scope>
    <source>
        <strain evidence="2 3">FW300-N1B4</strain>
    </source>
</reference>
<feature type="transmembrane region" description="Helical" evidence="1">
    <location>
        <begin position="67"/>
        <end position="84"/>
    </location>
</feature>
<dbReference type="Proteomes" id="UP000076489">
    <property type="component" value="Unassembled WGS sequence"/>
</dbReference>
<evidence type="ECO:0000313" key="2">
    <source>
        <dbReference type="EMBL" id="KZN20695.1"/>
    </source>
</evidence>
<name>A0A166QQJ9_PSEFL</name>
<dbReference type="AlphaFoldDB" id="A0A166QQJ9"/>
<evidence type="ECO:0008006" key="4">
    <source>
        <dbReference type="Google" id="ProtNLM"/>
    </source>
</evidence>
<evidence type="ECO:0000256" key="1">
    <source>
        <dbReference type="SAM" id="Phobius"/>
    </source>
</evidence>
<keyword evidence="1" id="KW-1133">Transmembrane helix</keyword>
<protein>
    <recommendedName>
        <fullName evidence="4">Transmembrane protein</fullName>
    </recommendedName>
</protein>
<evidence type="ECO:0000313" key="3">
    <source>
        <dbReference type="Proteomes" id="UP000076489"/>
    </source>
</evidence>
<proteinExistence type="predicted"/>
<feature type="transmembrane region" description="Helical" evidence="1">
    <location>
        <begin position="121"/>
        <end position="141"/>
    </location>
</feature>
<accession>A0A166QQJ9</accession>
<dbReference type="EMBL" id="LUKJ01000002">
    <property type="protein sequence ID" value="KZN20695.1"/>
    <property type="molecule type" value="Genomic_DNA"/>
</dbReference>
<sequence length="148" mass="16390">MTRIGAPNEKFDTEAKGLARLEALRLLGEGFAVLSHPFTRWEYELRSEGVTRVKNHSGFAAWFSEQILAYALLPLGAAIAYALWALNPSWAWWFIVSLGSVLGPLACIYMIFALSEPCNKTLSVVGGVVYLLPSLAAYYVYTNPNLLM</sequence>
<gene>
    <name evidence="2" type="ORF">A1D17_03910</name>
</gene>
<keyword evidence="1" id="KW-0472">Membrane</keyword>
<comment type="caution">
    <text evidence="2">The sequence shown here is derived from an EMBL/GenBank/DDBJ whole genome shotgun (WGS) entry which is preliminary data.</text>
</comment>
<keyword evidence="1" id="KW-0812">Transmembrane</keyword>